<dbReference type="EC" id="2.1.1.63" evidence="3"/>
<keyword evidence="5" id="KW-0489">Methyltransferase</keyword>
<dbReference type="GO" id="GO:0003908">
    <property type="term" value="F:methylated-DNA-[protein]-cysteine S-methyltransferase activity"/>
    <property type="evidence" value="ECO:0007669"/>
    <property type="project" value="UniProtKB-EC"/>
</dbReference>
<evidence type="ECO:0000256" key="5">
    <source>
        <dbReference type="ARBA" id="ARBA00022603"/>
    </source>
</evidence>
<dbReference type="CDD" id="cd06445">
    <property type="entry name" value="ATase"/>
    <property type="match status" value="1"/>
</dbReference>
<protein>
    <recommendedName>
        <fullName evidence="4">Methylated-DNA--protein-cysteine methyltransferase</fullName>
        <ecNumber evidence="3">2.1.1.63</ecNumber>
    </recommendedName>
    <alternativeName>
        <fullName evidence="9">6-O-methylguanine-DNA methyltransferase</fullName>
    </alternativeName>
    <alternativeName>
        <fullName evidence="10">O-6-methylguanine-DNA-alkyltransferase</fullName>
    </alternativeName>
</protein>
<comment type="catalytic activity">
    <reaction evidence="11">
        <text>a 6-O-methyl-2'-deoxyguanosine in DNA + L-cysteinyl-[protein] = S-methyl-L-cysteinyl-[protein] + a 2'-deoxyguanosine in DNA</text>
        <dbReference type="Rhea" id="RHEA:24000"/>
        <dbReference type="Rhea" id="RHEA-COMP:10131"/>
        <dbReference type="Rhea" id="RHEA-COMP:10132"/>
        <dbReference type="Rhea" id="RHEA-COMP:11367"/>
        <dbReference type="Rhea" id="RHEA-COMP:11368"/>
        <dbReference type="ChEBI" id="CHEBI:29950"/>
        <dbReference type="ChEBI" id="CHEBI:82612"/>
        <dbReference type="ChEBI" id="CHEBI:85445"/>
        <dbReference type="ChEBI" id="CHEBI:85448"/>
        <dbReference type="EC" id="2.1.1.63"/>
    </reaction>
</comment>
<dbReference type="KEGG" id="mbr:MONBRDRAFT_10336"/>
<dbReference type="Proteomes" id="UP000001357">
    <property type="component" value="Unassembled WGS sequence"/>
</dbReference>
<dbReference type="RefSeq" id="XP_001748067.1">
    <property type="nucleotide sequence ID" value="XM_001748015.1"/>
</dbReference>
<dbReference type="GO" id="GO:0006281">
    <property type="term" value="P:DNA repair"/>
    <property type="evidence" value="ECO:0007669"/>
    <property type="project" value="UniProtKB-KW"/>
</dbReference>
<comment type="similarity">
    <text evidence="2">Belongs to the MGMT family.</text>
</comment>
<evidence type="ECO:0000256" key="4">
    <source>
        <dbReference type="ARBA" id="ARBA00015377"/>
    </source>
</evidence>
<evidence type="ECO:0000256" key="9">
    <source>
        <dbReference type="ARBA" id="ARBA00030795"/>
    </source>
</evidence>
<dbReference type="InterPro" id="IPR036388">
    <property type="entry name" value="WH-like_DNA-bd_sf"/>
</dbReference>
<evidence type="ECO:0000256" key="2">
    <source>
        <dbReference type="ARBA" id="ARBA00008711"/>
    </source>
</evidence>
<dbReference type="InterPro" id="IPR001497">
    <property type="entry name" value="MethylDNA_cys_MeTrfase_AS"/>
</dbReference>
<dbReference type="PROSITE" id="PS00374">
    <property type="entry name" value="MGMT"/>
    <property type="match status" value="1"/>
</dbReference>
<dbReference type="STRING" id="81824.A9V5X5"/>
<keyword evidence="8" id="KW-0234">DNA repair</keyword>
<evidence type="ECO:0000256" key="3">
    <source>
        <dbReference type="ARBA" id="ARBA00011918"/>
    </source>
</evidence>
<reference evidence="14 15" key="1">
    <citation type="journal article" date="2008" name="Nature">
        <title>The genome of the choanoflagellate Monosiga brevicollis and the origin of metazoans.</title>
        <authorList>
            <consortium name="JGI Sequencing"/>
            <person name="King N."/>
            <person name="Westbrook M.J."/>
            <person name="Young S.L."/>
            <person name="Kuo A."/>
            <person name="Abedin M."/>
            <person name="Chapman J."/>
            <person name="Fairclough S."/>
            <person name="Hellsten U."/>
            <person name="Isogai Y."/>
            <person name="Letunic I."/>
            <person name="Marr M."/>
            <person name="Pincus D."/>
            <person name="Putnam N."/>
            <person name="Rokas A."/>
            <person name="Wright K.J."/>
            <person name="Zuzow R."/>
            <person name="Dirks W."/>
            <person name="Good M."/>
            <person name="Goodstein D."/>
            <person name="Lemons D."/>
            <person name="Li W."/>
            <person name="Lyons J.B."/>
            <person name="Morris A."/>
            <person name="Nichols S."/>
            <person name="Richter D.J."/>
            <person name="Salamov A."/>
            <person name="Bork P."/>
            <person name="Lim W.A."/>
            <person name="Manning G."/>
            <person name="Miller W.T."/>
            <person name="McGinnis W."/>
            <person name="Shapiro H."/>
            <person name="Tjian R."/>
            <person name="Grigoriev I.V."/>
            <person name="Rokhsar D."/>
        </authorList>
    </citation>
    <scope>NUCLEOTIDE SEQUENCE [LARGE SCALE GENOMIC DNA]</scope>
    <source>
        <strain evidence="15">MX1 / ATCC 50154</strain>
    </source>
</reference>
<evidence type="ECO:0000256" key="7">
    <source>
        <dbReference type="ARBA" id="ARBA00022763"/>
    </source>
</evidence>
<feature type="compositionally biased region" description="Polar residues" evidence="12">
    <location>
        <begin position="31"/>
        <end position="43"/>
    </location>
</feature>
<proteinExistence type="inferred from homology"/>
<comment type="catalytic activity">
    <reaction evidence="1">
        <text>a 4-O-methyl-thymidine in DNA + L-cysteinyl-[protein] = a thymidine in DNA + S-methyl-L-cysteinyl-[protein]</text>
        <dbReference type="Rhea" id="RHEA:53428"/>
        <dbReference type="Rhea" id="RHEA-COMP:10131"/>
        <dbReference type="Rhea" id="RHEA-COMP:10132"/>
        <dbReference type="Rhea" id="RHEA-COMP:13555"/>
        <dbReference type="Rhea" id="RHEA-COMP:13556"/>
        <dbReference type="ChEBI" id="CHEBI:29950"/>
        <dbReference type="ChEBI" id="CHEBI:82612"/>
        <dbReference type="ChEBI" id="CHEBI:137386"/>
        <dbReference type="ChEBI" id="CHEBI:137387"/>
        <dbReference type="EC" id="2.1.1.63"/>
    </reaction>
</comment>
<evidence type="ECO:0000313" key="15">
    <source>
        <dbReference type="Proteomes" id="UP000001357"/>
    </source>
</evidence>
<accession>A9V5X5</accession>
<gene>
    <name evidence="14" type="ORF">MONBRDRAFT_10336</name>
</gene>
<dbReference type="InParanoid" id="A9V5X5"/>
<evidence type="ECO:0000259" key="13">
    <source>
        <dbReference type="Pfam" id="PF01035"/>
    </source>
</evidence>
<dbReference type="InterPro" id="IPR014048">
    <property type="entry name" value="MethylDNA_cys_MeTrfase_DNA-bd"/>
</dbReference>
<evidence type="ECO:0000256" key="6">
    <source>
        <dbReference type="ARBA" id="ARBA00022679"/>
    </source>
</evidence>
<feature type="region of interest" description="Disordered" evidence="12">
    <location>
        <begin position="1"/>
        <end position="63"/>
    </location>
</feature>
<dbReference type="GO" id="GO:0032259">
    <property type="term" value="P:methylation"/>
    <property type="evidence" value="ECO:0007669"/>
    <property type="project" value="UniProtKB-KW"/>
</dbReference>
<dbReference type="InterPro" id="IPR036217">
    <property type="entry name" value="MethylDNA_cys_MeTrfase_DNAb"/>
</dbReference>
<dbReference type="FunCoup" id="A9V5X5">
    <property type="interactions" value="80"/>
</dbReference>
<dbReference type="PANTHER" id="PTHR10815:SF13">
    <property type="entry name" value="METHYLATED-DNA--PROTEIN-CYSTEINE METHYLTRANSFERASE"/>
    <property type="match status" value="1"/>
</dbReference>
<keyword evidence="7" id="KW-0227">DNA damage</keyword>
<dbReference type="Pfam" id="PF01035">
    <property type="entry name" value="DNA_binding_1"/>
    <property type="match status" value="1"/>
</dbReference>
<evidence type="ECO:0000256" key="11">
    <source>
        <dbReference type="ARBA" id="ARBA00049348"/>
    </source>
</evidence>
<evidence type="ECO:0000256" key="8">
    <source>
        <dbReference type="ARBA" id="ARBA00023204"/>
    </source>
</evidence>
<keyword evidence="15" id="KW-1185">Reference proteome</keyword>
<sequence length="217" mass="23129">MAARAASSEDGTGLRSSVAGGRAKRLAAKQGSVSSDESAASTPSRKKANRRRLPSEVTPFQGPDQLRLVETPQTAIHRPPGIAPLACHLCLARVYELVRKIPAGKVATYGEVARAVGCKAARPVGQAMRNNPFAMKLYPGPDYPPEMVPCHRVVSSDFSMGGFGGQTAISSTNICDKVDLLRREGVKTLRDGNKIKLARPSMDVVRLTAKGPVSPRK</sequence>
<keyword evidence="6" id="KW-0808">Transferase</keyword>
<feature type="domain" description="Methylated-DNA-[protein]-cysteine S-methyltransferase DNA binding" evidence="13">
    <location>
        <begin position="92"/>
        <end position="186"/>
    </location>
</feature>
<name>A9V5X5_MONBE</name>
<dbReference type="SUPFAM" id="SSF46767">
    <property type="entry name" value="Methylated DNA-protein cysteine methyltransferase, C-terminal domain"/>
    <property type="match status" value="1"/>
</dbReference>
<dbReference type="AlphaFoldDB" id="A9V5X5"/>
<dbReference type="eggNOG" id="ENOG502S8GR">
    <property type="taxonomic scope" value="Eukaryota"/>
</dbReference>
<dbReference type="PANTHER" id="PTHR10815">
    <property type="entry name" value="METHYLATED-DNA--PROTEIN-CYSTEINE METHYLTRANSFERASE"/>
    <property type="match status" value="1"/>
</dbReference>
<organism evidence="14 15">
    <name type="scientific">Monosiga brevicollis</name>
    <name type="common">Choanoflagellate</name>
    <dbReference type="NCBI Taxonomy" id="81824"/>
    <lineage>
        <taxon>Eukaryota</taxon>
        <taxon>Choanoflagellata</taxon>
        <taxon>Craspedida</taxon>
        <taxon>Salpingoecidae</taxon>
        <taxon>Monosiga</taxon>
    </lineage>
</organism>
<evidence type="ECO:0000256" key="12">
    <source>
        <dbReference type="SAM" id="MobiDB-lite"/>
    </source>
</evidence>
<dbReference type="GeneID" id="5893391"/>
<dbReference type="NCBIfam" id="TIGR00589">
    <property type="entry name" value="ogt"/>
    <property type="match status" value="1"/>
</dbReference>
<evidence type="ECO:0000313" key="14">
    <source>
        <dbReference type="EMBL" id="EDQ87124.1"/>
    </source>
</evidence>
<evidence type="ECO:0000256" key="10">
    <source>
        <dbReference type="ARBA" id="ARBA00031621"/>
    </source>
</evidence>
<dbReference type="EMBL" id="CH991561">
    <property type="protein sequence ID" value="EDQ87124.1"/>
    <property type="molecule type" value="Genomic_DNA"/>
</dbReference>
<evidence type="ECO:0000256" key="1">
    <source>
        <dbReference type="ARBA" id="ARBA00001286"/>
    </source>
</evidence>
<dbReference type="Gene3D" id="1.10.10.10">
    <property type="entry name" value="Winged helix-like DNA-binding domain superfamily/Winged helix DNA-binding domain"/>
    <property type="match status" value="1"/>
</dbReference>